<proteinExistence type="predicted"/>
<keyword evidence="1" id="KW-0812">Transmembrane</keyword>
<dbReference type="PANTHER" id="PTHR34220">
    <property type="entry name" value="SENSOR HISTIDINE KINASE YPDA"/>
    <property type="match status" value="1"/>
</dbReference>
<protein>
    <submittedName>
        <fullName evidence="3">Histidine kinase</fullName>
    </submittedName>
</protein>
<keyword evidence="1" id="KW-0472">Membrane</keyword>
<dbReference type="OrthoDB" id="9809908at2"/>
<keyword evidence="3" id="KW-0418">Kinase</keyword>
<evidence type="ECO:0000256" key="1">
    <source>
        <dbReference type="SAM" id="Phobius"/>
    </source>
</evidence>
<evidence type="ECO:0000313" key="4">
    <source>
        <dbReference type="Proteomes" id="UP000093432"/>
    </source>
</evidence>
<feature type="domain" description="Signal transduction histidine kinase internal region" evidence="2">
    <location>
        <begin position="154"/>
        <end position="231"/>
    </location>
</feature>
<organism evidence="3 4">
    <name type="scientific">Chryseobacterium arthrosphaerae</name>
    <dbReference type="NCBI Taxonomy" id="651561"/>
    <lineage>
        <taxon>Bacteria</taxon>
        <taxon>Pseudomonadati</taxon>
        <taxon>Bacteroidota</taxon>
        <taxon>Flavobacteriia</taxon>
        <taxon>Flavobacteriales</taxon>
        <taxon>Weeksellaceae</taxon>
        <taxon>Chryseobacterium group</taxon>
        <taxon>Chryseobacterium</taxon>
    </lineage>
</organism>
<dbReference type="Proteomes" id="UP000093432">
    <property type="component" value="Unassembled WGS sequence"/>
</dbReference>
<dbReference type="RefSeq" id="WP_065400927.1">
    <property type="nucleotide sequence ID" value="NZ_MAYG01000031.1"/>
</dbReference>
<dbReference type="Pfam" id="PF06580">
    <property type="entry name" value="His_kinase"/>
    <property type="match status" value="1"/>
</dbReference>
<comment type="caution">
    <text evidence="3">The sequence shown here is derived from an EMBL/GenBank/DDBJ whole genome shotgun (WGS) entry which is preliminary data.</text>
</comment>
<dbReference type="GO" id="GO:0000155">
    <property type="term" value="F:phosphorelay sensor kinase activity"/>
    <property type="evidence" value="ECO:0007669"/>
    <property type="project" value="InterPro"/>
</dbReference>
<dbReference type="STRING" id="651561.BBI00_21590"/>
<dbReference type="InterPro" id="IPR010559">
    <property type="entry name" value="Sig_transdc_His_kin_internal"/>
</dbReference>
<feature type="transmembrane region" description="Helical" evidence="1">
    <location>
        <begin position="12"/>
        <end position="30"/>
    </location>
</feature>
<feature type="transmembrane region" description="Helical" evidence="1">
    <location>
        <begin position="42"/>
        <end position="60"/>
    </location>
</feature>
<dbReference type="PANTHER" id="PTHR34220:SF7">
    <property type="entry name" value="SENSOR HISTIDINE KINASE YPDA"/>
    <property type="match status" value="1"/>
</dbReference>
<accession>A0A1B8ZB64</accession>
<feature type="transmembrane region" description="Helical" evidence="1">
    <location>
        <begin position="69"/>
        <end position="90"/>
    </location>
</feature>
<dbReference type="GO" id="GO:0016020">
    <property type="term" value="C:membrane"/>
    <property type="evidence" value="ECO:0007669"/>
    <property type="project" value="InterPro"/>
</dbReference>
<evidence type="ECO:0000313" key="3">
    <source>
        <dbReference type="EMBL" id="OCA68796.1"/>
    </source>
</evidence>
<name>A0A1B8ZB64_9FLAO</name>
<dbReference type="InterPro" id="IPR050640">
    <property type="entry name" value="Bact_2-comp_sensor_kinase"/>
</dbReference>
<dbReference type="EMBL" id="MAYG01000031">
    <property type="protein sequence ID" value="OCA68796.1"/>
    <property type="molecule type" value="Genomic_DNA"/>
</dbReference>
<dbReference type="AlphaFoldDB" id="A0A1B8ZB64"/>
<keyword evidence="3" id="KW-0808">Transferase</keyword>
<sequence>MKRKQIIWLQILYWGFDFLGSVITPFYFFPEELNYQISVLKITYFIVRILSFYILYLFVFPKIFRPDRLYTAVFVFLFGLLSFAGLRYLLEELILPVTFGFRNYNENTGLAYYFFDNVNKSTLTTFIAGILWILEKYGIAENDKKQLLIEKKQAELQALKTQINPHFIFNSLNNIYSLVYQHSDKALPAIEELSQLLRYSTKDLERDTIPLEKELGYIDSLIALEKLRIKNPELLITEKKIEYPHLNISPMLLVPFVENAFKHGDFRNRGFEMKISDHDKILHFSLSNFKKEKVKDTVSGIGIENVKKRLEILYPDHYELSIKDSETEFVVDLKIDLRNG</sequence>
<reference evidence="4" key="1">
    <citation type="submission" date="2016-07" db="EMBL/GenBank/DDBJ databases">
        <authorList>
            <person name="Florea S."/>
            <person name="Webb J.S."/>
            <person name="Jaromczyk J."/>
            <person name="Schardl C.L."/>
        </authorList>
    </citation>
    <scope>NUCLEOTIDE SEQUENCE [LARGE SCALE GENOMIC DNA]</scope>
    <source>
        <strain evidence="4">CC-VM-7</strain>
    </source>
</reference>
<keyword evidence="1" id="KW-1133">Transmembrane helix</keyword>
<gene>
    <name evidence="3" type="ORF">BBI00_21590</name>
</gene>
<evidence type="ECO:0000259" key="2">
    <source>
        <dbReference type="Pfam" id="PF06580"/>
    </source>
</evidence>